<dbReference type="RefSeq" id="WP_136455776.1">
    <property type="nucleotide sequence ID" value="NZ_SSWH01000022.1"/>
</dbReference>
<dbReference type="InterPro" id="IPR039261">
    <property type="entry name" value="FNR_nucleotide-bd"/>
</dbReference>
<dbReference type="PROSITE" id="PS51384">
    <property type="entry name" value="FAD_FR"/>
    <property type="match status" value="1"/>
</dbReference>
<dbReference type="Gene3D" id="3.40.50.80">
    <property type="entry name" value="Nucleotide-binding domain of ferredoxin-NADP reductase (FNR) module"/>
    <property type="match status" value="1"/>
</dbReference>
<dbReference type="Pfam" id="PF04954">
    <property type="entry name" value="SIP"/>
    <property type="match status" value="1"/>
</dbReference>
<accession>A0A4S5E062</accession>
<sequence length="240" mass="26040">MGHGWEHTVLKVLGARDFRLSLLNRVEITPSYLRLTFADGGLLSAATIHPTMWIRLWFEHDGKPHQRAFTLVAPDSAAGTFDVDFALHPGAAADWSRDAPLGAPLDATLQGSKFAIPSPTPTRLAVVGDAASAPAINSLLDAMPDTPATIWFGHNAPEDHAIPLHSRPADDLRRIECMRGPDALVDAVTSELVGRPVAAMPDMVWVAIETSATRRLTKKLREDLGVPKRSLHALGYWRAA</sequence>
<comment type="caution">
    <text evidence="2">The sequence shown here is derived from an EMBL/GenBank/DDBJ whole genome shotgun (WGS) entry which is preliminary data.</text>
</comment>
<feature type="domain" description="FAD-binding FR-type" evidence="1">
    <location>
        <begin position="15"/>
        <end position="117"/>
    </location>
</feature>
<dbReference type="InterPro" id="IPR017927">
    <property type="entry name" value="FAD-bd_FR_type"/>
</dbReference>
<dbReference type="OrthoDB" id="9814826at2"/>
<organism evidence="2 3">
    <name type="scientific">Arthrobacter echini</name>
    <dbReference type="NCBI Taxonomy" id="1529066"/>
    <lineage>
        <taxon>Bacteria</taxon>
        <taxon>Bacillati</taxon>
        <taxon>Actinomycetota</taxon>
        <taxon>Actinomycetes</taxon>
        <taxon>Micrococcales</taxon>
        <taxon>Micrococcaceae</taxon>
        <taxon>Arthrobacter</taxon>
    </lineage>
</organism>
<dbReference type="SUPFAM" id="SSF63380">
    <property type="entry name" value="Riboflavin synthase domain-like"/>
    <property type="match status" value="1"/>
</dbReference>
<keyword evidence="3" id="KW-1185">Reference proteome</keyword>
<evidence type="ECO:0000313" key="3">
    <source>
        <dbReference type="Proteomes" id="UP000305233"/>
    </source>
</evidence>
<name>A0A4S5E062_9MICC</name>
<dbReference type="EMBL" id="SSWH01000022">
    <property type="protein sequence ID" value="THJ64632.1"/>
    <property type="molecule type" value="Genomic_DNA"/>
</dbReference>
<gene>
    <name evidence="2" type="ORF">E8P82_14575</name>
</gene>
<dbReference type="CDD" id="cd06193">
    <property type="entry name" value="siderophore_interacting"/>
    <property type="match status" value="1"/>
</dbReference>
<dbReference type="Proteomes" id="UP000305233">
    <property type="component" value="Unassembled WGS sequence"/>
</dbReference>
<dbReference type="Gene3D" id="2.40.30.10">
    <property type="entry name" value="Translation factors"/>
    <property type="match status" value="1"/>
</dbReference>
<dbReference type="InterPro" id="IPR039374">
    <property type="entry name" value="SIP_fam"/>
</dbReference>
<dbReference type="AlphaFoldDB" id="A0A4S5E062"/>
<dbReference type="GO" id="GO:0016491">
    <property type="term" value="F:oxidoreductase activity"/>
    <property type="evidence" value="ECO:0007669"/>
    <property type="project" value="InterPro"/>
</dbReference>
<protein>
    <submittedName>
        <fullName evidence="2">Siderophore-interacting protein</fullName>
    </submittedName>
</protein>
<dbReference type="PANTHER" id="PTHR30157:SF0">
    <property type="entry name" value="NADPH-DEPENDENT FERRIC-CHELATE REDUCTASE"/>
    <property type="match status" value="1"/>
</dbReference>
<proteinExistence type="predicted"/>
<evidence type="ECO:0000313" key="2">
    <source>
        <dbReference type="EMBL" id="THJ64632.1"/>
    </source>
</evidence>
<dbReference type="InterPro" id="IPR017938">
    <property type="entry name" value="Riboflavin_synthase-like_b-brl"/>
</dbReference>
<dbReference type="InterPro" id="IPR013113">
    <property type="entry name" value="SIP_FAD-bd"/>
</dbReference>
<evidence type="ECO:0000259" key="1">
    <source>
        <dbReference type="PROSITE" id="PS51384"/>
    </source>
</evidence>
<dbReference type="Pfam" id="PF08021">
    <property type="entry name" value="FAD_binding_9"/>
    <property type="match status" value="1"/>
</dbReference>
<dbReference type="InterPro" id="IPR007037">
    <property type="entry name" value="SIP_rossman_dom"/>
</dbReference>
<reference evidence="2 3" key="1">
    <citation type="submission" date="2019-04" db="EMBL/GenBank/DDBJ databases">
        <authorList>
            <person name="Liu Q."/>
            <person name="Xin Y.-H."/>
        </authorList>
    </citation>
    <scope>NUCLEOTIDE SEQUENCE [LARGE SCALE GENOMIC DNA]</scope>
    <source>
        <strain evidence="2 3">AM23</strain>
    </source>
</reference>
<dbReference type="PANTHER" id="PTHR30157">
    <property type="entry name" value="FERRIC REDUCTASE, NADPH-DEPENDENT"/>
    <property type="match status" value="1"/>
</dbReference>